<dbReference type="InterPro" id="IPR057727">
    <property type="entry name" value="WCX_dom"/>
</dbReference>
<name>A0A7Y9ZC05_9MICO</name>
<evidence type="ECO:0000313" key="5">
    <source>
        <dbReference type="Proteomes" id="UP000547973"/>
    </source>
</evidence>
<dbReference type="InterPro" id="IPR026881">
    <property type="entry name" value="WYL_dom"/>
</dbReference>
<dbReference type="InterPro" id="IPR051534">
    <property type="entry name" value="CBASS_pafABC_assoc_protein"/>
</dbReference>
<gene>
    <name evidence="4" type="ORF">BKA03_001512</name>
</gene>
<proteinExistence type="predicted"/>
<accession>A0A7Y9ZC05</accession>
<evidence type="ECO:0000313" key="4">
    <source>
        <dbReference type="EMBL" id="NYI41393.1"/>
    </source>
</evidence>
<dbReference type="PANTHER" id="PTHR34580">
    <property type="match status" value="1"/>
</dbReference>
<organism evidence="4 5">
    <name type="scientific">Demequina lutea</name>
    <dbReference type="NCBI Taxonomy" id="431489"/>
    <lineage>
        <taxon>Bacteria</taxon>
        <taxon>Bacillati</taxon>
        <taxon>Actinomycetota</taxon>
        <taxon>Actinomycetes</taxon>
        <taxon>Micrococcales</taxon>
        <taxon>Demequinaceae</taxon>
        <taxon>Demequina</taxon>
    </lineage>
</organism>
<keyword evidence="4" id="KW-0647">Proteasome</keyword>
<evidence type="ECO:0000256" key="1">
    <source>
        <dbReference type="SAM" id="MobiDB-lite"/>
    </source>
</evidence>
<dbReference type="Pfam" id="PF25583">
    <property type="entry name" value="WCX"/>
    <property type="match status" value="1"/>
</dbReference>
<dbReference type="AlphaFoldDB" id="A0A7Y9ZC05"/>
<evidence type="ECO:0000259" key="3">
    <source>
        <dbReference type="Pfam" id="PF25583"/>
    </source>
</evidence>
<sequence>MATDPAERLLNLIIALTHARVRMTRAQIRSSVVGYEPTESALGSEEARRKDAAFERMFERDKDELRRMGVPLQTVVDPTHGDEIGYKIDASDAAMPAIDFSPAEAAALALAAEYWQGAMLGADAHQGLTKIASATQSVPRTPLTLGARTSAASDATAIVVDARARRMVVQFEYTSEGSGTVTRTVEPWQVLLRGSAEYLYGLDRDRAEPRTFRLSRIHGTMRAVGPDGAYEIPRPLPGFDWGASQALRNATVGLRPETGHALRQRGTVIGVDGDWDLVEVTYRYADALRDEVLGLGGMAKIIGPEDIAEDVRRYAASALAIAESTPRESTPRESPPGESDRG</sequence>
<dbReference type="Pfam" id="PF13280">
    <property type="entry name" value="WYL"/>
    <property type="match status" value="1"/>
</dbReference>
<dbReference type="GO" id="GO:0000502">
    <property type="term" value="C:proteasome complex"/>
    <property type="evidence" value="ECO:0007669"/>
    <property type="project" value="UniProtKB-KW"/>
</dbReference>
<comment type="caution">
    <text evidence="4">The sequence shown here is derived from an EMBL/GenBank/DDBJ whole genome shotgun (WGS) entry which is preliminary data.</text>
</comment>
<evidence type="ECO:0000259" key="2">
    <source>
        <dbReference type="Pfam" id="PF13280"/>
    </source>
</evidence>
<dbReference type="Proteomes" id="UP000547973">
    <property type="component" value="Unassembled WGS sequence"/>
</dbReference>
<protein>
    <submittedName>
        <fullName evidence="4">Proteasome accessory factor B</fullName>
    </submittedName>
</protein>
<dbReference type="PANTHER" id="PTHR34580:SF3">
    <property type="entry name" value="PROTEIN PAFB"/>
    <property type="match status" value="1"/>
</dbReference>
<feature type="domain" description="WCX" evidence="3">
    <location>
        <begin position="249"/>
        <end position="319"/>
    </location>
</feature>
<dbReference type="PROSITE" id="PS52050">
    <property type="entry name" value="WYL"/>
    <property type="match status" value="1"/>
</dbReference>
<reference evidence="4 5" key="1">
    <citation type="submission" date="2020-07" db="EMBL/GenBank/DDBJ databases">
        <title>Sequencing the genomes of 1000 actinobacteria strains.</title>
        <authorList>
            <person name="Klenk H.-P."/>
        </authorList>
    </citation>
    <scope>NUCLEOTIDE SEQUENCE [LARGE SCALE GENOMIC DNA]</scope>
    <source>
        <strain evidence="4 5">DSM 19970</strain>
    </source>
</reference>
<feature type="region of interest" description="Disordered" evidence="1">
    <location>
        <begin position="322"/>
        <end position="342"/>
    </location>
</feature>
<feature type="domain" description="WYL" evidence="2">
    <location>
        <begin position="157"/>
        <end position="218"/>
    </location>
</feature>
<keyword evidence="5" id="KW-1185">Reference proteome</keyword>
<dbReference type="EMBL" id="JACBZO010000001">
    <property type="protein sequence ID" value="NYI41393.1"/>
    <property type="molecule type" value="Genomic_DNA"/>
</dbReference>
<dbReference type="RefSeq" id="WP_179397796.1">
    <property type="nucleotide sequence ID" value="NZ_JACBZO010000001.1"/>
</dbReference>